<dbReference type="PANTHER" id="PTHR43250">
    <property type="entry name" value="EXODEOXYRIBONUCLEASE III"/>
    <property type="match status" value="1"/>
</dbReference>
<feature type="domain" description="Endonuclease/exonuclease/phosphatase" evidence="6">
    <location>
        <begin position="9"/>
        <end position="267"/>
    </location>
</feature>
<keyword evidence="3" id="KW-0479">Metal-binding</keyword>
<dbReference type="Proteomes" id="UP001434337">
    <property type="component" value="Chromosome"/>
</dbReference>
<evidence type="ECO:0000259" key="6">
    <source>
        <dbReference type="Pfam" id="PF03372"/>
    </source>
</evidence>
<reference evidence="7 8" key="1">
    <citation type="journal article" date="2023" name="Environ Microbiome">
        <title>A coral-associated actinobacterium mitigates coral bleaching under heat stress.</title>
        <authorList>
            <person name="Li J."/>
            <person name="Zou Y."/>
            <person name="Li Q."/>
            <person name="Zhang J."/>
            <person name="Bourne D.G."/>
            <person name="Lyu Y."/>
            <person name="Liu C."/>
            <person name="Zhang S."/>
        </authorList>
    </citation>
    <scope>NUCLEOTIDE SEQUENCE [LARGE SCALE GENOMIC DNA]</scope>
    <source>
        <strain evidence="7 8">SCSIO 13291</strain>
    </source>
</reference>
<organism evidence="7 8">
    <name type="scientific">Propioniciclava soli</name>
    <dbReference type="NCBI Taxonomy" id="2775081"/>
    <lineage>
        <taxon>Bacteria</taxon>
        <taxon>Bacillati</taxon>
        <taxon>Actinomycetota</taxon>
        <taxon>Actinomycetes</taxon>
        <taxon>Propionibacteriales</taxon>
        <taxon>Propionibacteriaceae</taxon>
        <taxon>Propioniciclava</taxon>
    </lineage>
</organism>
<evidence type="ECO:0000256" key="5">
    <source>
        <dbReference type="ARBA" id="ARBA00022842"/>
    </source>
</evidence>
<protein>
    <submittedName>
        <fullName evidence="7">Exodeoxyribonuclease III</fullName>
    </submittedName>
</protein>
<evidence type="ECO:0000313" key="8">
    <source>
        <dbReference type="Proteomes" id="UP001434337"/>
    </source>
</evidence>
<dbReference type="Gene3D" id="3.60.10.10">
    <property type="entry name" value="Endonuclease/exonuclease/phosphatase"/>
    <property type="match status" value="1"/>
</dbReference>
<dbReference type="InterPro" id="IPR037493">
    <property type="entry name" value="ExoIII-like"/>
</dbReference>
<evidence type="ECO:0000256" key="4">
    <source>
        <dbReference type="ARBA" id="ARBA00022801"/>
    </source>
</evidence>
<evidence type="ECO:0000256" key="2">
    <source>
        <dbReference type="ARBA" id="ARBA00007092"/>
    </source>
</evidence>
<gene>
    <name evidence="7" type="ORF">PCC79_04405</name>
</gene>
<dbReference type="PANTHER" id="PTHR43250:SF2">
    <property type="entry name" value="EXODEOXYRIBONUCLEASE III"/>
    <property type="match status" value="1"/>
</dbReference>
<proteinExistence type="inferred from homology"/>
<dbReference type="SUPFAM" id="SSF56219">
    <property type="entry name" value="DNase I-like"/>
    <property type="match status" value="1"/>
</dbReference>
<dbReference type="InterPro" id="IPR036691">
    <property type="entry name" value="Endo/exonu/phosph_ase_sf"/>
</dbReference>
<comment type="cofactor">
    <cofactor evidence="1">
        <name>Mg(2+)</name>
        <dbReference type="ChEBI" id="CHEBI:18420"/>
    </cofactor>
</comment>
<dbReference type="Pfam" id="PF03372">
    <property type="entry name" value="Exo_endo_phos"/>
    <property type="match status" value="1"/>
</dbReference>
<accession>A0ABZ3CAA4</accession>
<dbReference type="InterPro" id="IPR004808">
    <property type="entry name" value="AP_endonuc_1"/>
</dbReference>
<dbReference type="NCBIfam" id="TIGR00195">
    <property type="entry name" value="exoDNase_III"/>
    <property type="match status" value="1"/>
</dbReference>
<evidence type="ECO:0000313" key="7">
    <source>
        <dbReference type="EMBL" id="WZW99448.1"/>
    </source>
</evidence>
<dbReference type="InterPro" id="IPR005135">
    <property type="entry name" value="Endo/exonuclease/phosphatase"/>
</dbReference>
<keyword evidence="8" id="KW-1185">Reference proteome</keyword>
<dbReference type="PROSITE" id="PS51435">
    <property type="entry name" value="AP_NUCLEASE_F1_4"/>
    <property type="match status" value="1"/>
</dbReference>
<name>A0ABZ3CAA4_9ACTN</name>
<comment type="similarity">
    <text evidence="2">Belongs to the DNA repair enzymes AP/ExoA family.</text>
</comment>
<sequence>MDAAPLRVASFNVNGIRAAQRRGFEAWLAQRRPDVVGLQEMRCTPEQVPAGVFDGYHVAFHPGGLAGRNGVALLTTVAPSAIRMGFGHRSDPEGRYVEADLDLPGLALRVGSVYVPKGATWAGPDADPAKYRRKASFLASLGAHLRRSRLEAAASGREFLVMGDFNIAPTRADLRNWRSNQRSEGFLPQEREWFASILGPRTLHDVVRRLHPDAEGPYSWWSWLGQSFARDVGWRIDHQLATPGLARRALAAGVDRASSPEARMSDHAPVVVDYAVPSSG</sequence>
<keyword evidence="4" id="KW-0378">Hydrolase</keyword>
<dbReference type="EMBL" id="CP115965">
    <property type="protein sequence ID" value="WZW99448.1"/>
    <property type="molecule type" value="Genomic_DNA"/>
</dbReference>
<evidence type="ECO:0000256" key="3">
    <source>
        <dbReference type="ARBA" id="ARBA00022723"/>
    </source>
</evidence>
<evidence type="ECO:0000256" key="1">
    <source>
        <dbReference type="ARBA" id="ARBA00001946"/>
    </source>
</evidence>
<keyword evidence="5" id="KW-0460">Magnesium</keyword>
<dbReference type="NCBIfam" id="TIGR00633">
    <property type="entry name" value="xth"/>
    <property type="match status" value="1"/>
</dbReference>
<dbReference type="RefSeq" id="WP_232549897.1">
    <property type="nucleotide sequence ID" value="NZ_CP115965.1"/>
</dbReference>